<organism evidence="1">
    <name type="scientific">marine sediment metagenome</name>
    <dbReference type="NCBI Taxonomy" id="412755"/>
    <lineage>
        <taxon>unclassified sequences</taxon>
        <taxon>metagenomes</taxon>
        <taxon>ecological metagenomes</taxon>
    </lineage>
</organism>
<accession>X1S6S5</accession>
<protein>
    <submittedName>
        <fullName evidence="1">Uncharacterized protein</fullName>
    </submittedName>
</protein>
<name>X1S6S5_9ZZZZ</name>
<reference evidence="1" key="1">
    <citation type="journal article" date="2014" name="Front. Microbiol.">
        <title>High frequency of phylogenetically diverse reductive dehalogenase-homologous genes in deep subseafloor sedimentary metagenomes.</title>
        <authorList>
            <person name="Kawai M."/>
            <person name="Futagami T."/>
            <person name="Toyoda A."/>
            <person name="Takaki Y."/>
            <person name="Nishi S."/>
            <person name="Hori S."/>
            <person name="Arai W."/>
            <person name="Tsubouchi T."/>
            <person name="Morono Y."/>
            <person name="Uchiyama I."/>
            <person name="Ito T."/>
            <person name="Fujiyama A."/>
            <person name="Inagaki F."/>
            <person name="Takami H."/>
        </authorList>
    </citation>
    <scope>NUCLEOTIDE SEQUENCE</scope>
    <source>
        <strain evidence="1">Expedition CK06-06</strain>
    </source>
</reference>
<proteinExistence type="predicted"/>
<dbReference type="EMBL" id="BARV01044810">
    <property type="protein sequence ID" value="GAI63479.1"/>
    <property type="molecule type" value="Genomic_DNA"/>
</dbReference>
<gene>
    <name evidence="1" type="ORF">S06H3_66065</name>
</gene>
<dbReference type="AlphaFoldDB" id="X1S6S5"/>
<comment type="caution">
    <text evidence="1">The sequence shown here is derived from an EMBL/GenBank/DDBJ whole genome shotgun (WGS) entry which is preliminary data.</text>
</comment>
<evidence type="ECO:0000313" key="1">
    <source>
        <dbReference type="EMBL" id="GAI63479.1"/>
    </source>
</evidence>
<feature type="non-terminal residue" evidence="1">
    <location>
        <position position="1"/>
    </location>
</feature>
<sequence length="30" mass="3598">LLDNILEYIEYTEWRNNVIQNTKSQNPSSD</sequence>